<reference evidence="2 3" key="1">
    <citation type="submission" date="2019-02" db="EMBL/GenBank/DDBJ databases">
        <title>Sequencing the genomes of 1000 actinobacteria strains.</title>
        <authorList>
            <person name="Klenk H.-P."/>
        </authorList>
    </citation>
    <scope>NUCLEOTIDE SEQUENCE [LARGE SCALE GENOMIC DNA]</scope>
    <source>
        <strain evidence="2 3">DSM 45162</strain>
    </source>
</reference>
<evidence type="ECO:0000313" key="2">
    <source>
        <dbReference type="EMBL" id="RZU54263.1"/>
    </source>
</evidence>
<sequence length="197" mass="20693">MSDHLWPDFPDDPGHSDPGPLGGHDDDLGLPDVFDPGFGHDHGWDPDAAHDDLSHDDLGHDDPGYHHDAGGHDLGHDPGHEPGAGHAEDPHPDVLGHVGADPDAWDDTGHEAVSVFPPVLDVGPLPEPVDGFPWIDTGSLGLVDPAAVHLPTEQPDPAELAAYAATDLPPGADPWAALADSDDPATSALAKWWRHDT</sequence>
<organism evidence="2 3">
    <name type="scientific">Krasilnikovia cinnamomea</name>
    <dbReference type="NCBI Taxonomy" id="349313"/>
    <lineage>
        <taxon>Bacteria</taxon>
        <taxon>Bacillati</taxon>
        <taxon>Actinomycetota</taxon>
        <taxon>Actinomycetes</taxon>
        <taxon>Micromonosporales</taxon>
        <taxon>Micromonosporaceae</taxon>
        <taxon>Krasilnikovia</taxon>
    </lineage>
</organism>
<feature type="region of interest" description="Disordered" evidence="1">
    <location>
        <begin position="1"/>
        <end position="110"/>
    </location>
</feature>
<dbReference type="RefSeq" id="WP_130512642.1">
    <property type="nucleotide sequence ID" value="NZ_SHKY01000001.1"/>
</dbReference>
<accession>A0A4Q7ZUF5</accession>
<gene>
    <name evidence="2" type="ORF">EV385_6211</name>
</gene>
<proteinExistence type="predicted"/>
<dbReference type="AlphaFoldDB" id="A0A4Q7ZUF5"/>
<evidence type="ECO:0000313" key="3">
    <source>
        <dbReference type="Proteomes" id="UP000292564"/>
    </source>
</evidence>
<comment type="caution">
    <text evidence="2">The sequence shown here is derived from an EMBL/GenBank/DDBJ whole genome shotgun (WGS) entry which is preliminary data.</text>
</comment>
<feature type="compositionally biased region" description="Basic and acidic residues" evidence="1">
    <location>
        <begin position="38"/>
        <end position="80"/>
    </location>
</feature>
<keyword evidence="3" id="KW-1185">Reference proteome</keyword>
<feature type="region of interest" description="Disordered" evidence="1">
    <location>
        <begin position="174"/>
        <end position="197"/>
    </location>
</feature>
<dbReference type="OrthoDB" id="3298692at2"/>
<dbReference type="EMBL" id="SHKY01000001">
    <property type="protein sequence ID" value="RZU54263.1"/>
    <property type="molecule type" value="Genomic_DNA"/>
</dbReference>
<dbReference type="Proteomes" id="UP000292564">
    <property type="component" value="Unassembled WGS sequence"/>
</dbReference>
<protein>
    <submittedName>
        <fullName evidence="2">Uncharacterized protein</fullName>
    </submittedName>
</protein>
<evidence type="ECO:0000256" key="1">
    <source>
        <dbReference type="SAM" id="MobiDB-lite"/>
    </source>
</evidence>
<name>A0A4Q7ZUF5_9ACTN</name>